<keyword evidence="2" id="KW-1185">Reference proteome</keyword>
<dbReference type="EMBL" id="OY660873">
    <property type="protein sequence ID" value="CAJ1064953.1"/>
    <property type="molecule type" value="Genomic_DNA"/>
</dbReference>
<sequence>MKSLYMSTLCVSADKSPSCSQIFPILKKLETHFKPRGEDSPFTTTLKETVWDELSTSYKDGDTWKFLQESSAMDPRFKNSIDSEEIWNRVKNAAIRASTSREMSDPEEHRLLQEDSDETVFPKRPRLTALEELFEEEDRALQSTEAADKTLSMSERVQGEIDLYRKLFPHHRTLWPGGGRDEPPFLSCPKSRTHTFVFKHRLLHLRESFQLQETQSAERRYTFFQKRLICRFFYRGTVRKQR</sequence>
<accession>A0AAV1FV48</accession>
<dbReference type="Proteomes" id="UP001178508">
    <property type="component" value="Chromosome 10"/>
</dbReference>
<dbReference type="AlphaFoldDB" id="A0AAV1FV48"/>
<dbReference type="SUPFAM" id="SSF53098">
    <property type="entry name" value="Ribonuclease H-like"/>
    <property type="match status" value="1"/>
</dbReference>
<proteinExistence type="predicted"/>
<protein>
    <submittedName>
        <fullName evidence="1">Zinc finger BED domain-containing protein 1-like</fullName>
    </submittedName>
</protein>
<name>A0AAV1FV48_XYRNO</name>
<organism evidence="1 2">
    <name type="scientific">Xyrichtys novacula</name>
    <name type="common">Pearly razorfish</name>
    <name type="synonym">Hemipteronotus novacula</name>
    <dbReference type="NCBI Taxonomy" id="13765"/>
    <lineage>
        <taxon>Eukaryota</taxon>
        <taxon>Metazoa</taxon>
        <taxon>Chordata</taxon>
        <taxon>Craniata</taxon>
        <taxon>Vertebrata</taxon>
        <taxon>Euteleostomi</taxon>
        <taxon>Actinopterygii</taxon>
        <taxon>Neopterygii</taxon>
        <taxon>Teleostei</taxon>
        <taxon>Neoteleostei</taxon>
        <taxon>Acanthomorphata</taxon>
        <taxon>Eupercaria</taxon>
        <taxon>Labriformes</taxon>
        <taxon>Labridae</taxon>
        <taxon>Xyrichtys</taxon>
    </lineage>
</organism>
<gene>
    <name evidence="1" type="ORF">XNOV1_A008511</name>
</gene>
<reference evidence="1" key="1">
    <citation type="submission" date="2023-08" db="EMBL/GenBank/DDBJ databases">
        <authorList>
            <person name="Alioto T."/>
            <person name="Alioto T."/>
            <person name="Gomez Garrido J."/>
        </authorList>
    </citation>
    <scope>NUCLEOTIDE SEQUENCE</scope>
</reference>
<dbReference type="InterPro" id="IPR012337">
    <property type="entry name" value="RNaseH-like_sf"/>
</dbReference>
<evidence type="ECO:0000313" key="2">
    <source>
        <dbReference type="Proteomes" id="UP001178508"/>
    </source>
</evidence>
<evidence type="ECO:0000313" key="1">
    <source>
        <dbReference type="EMBL" id="CAJ1064953.1"/>
    </source>
</evidence>